<evidence type="ECO:0000256" key="4">
    <source>
        <dbReference type="ARBA" id="ARBA00023016"/>
    </source>
</evidence>
<comment type="subcellular location">
    <subcellularLocation>
        <location evidence="1">Nucleus</location>
    </subcellularLocation>
</comment>
<feature type="region of interest" description="Disordered" evidence="10">
    <location>
        <begin position="400"/>
        <end position="419"/>
    </location>
</feature>
<evidence type="ECO:0000256" key="5">
    <source>
        <dbReference type="ARBA" id="ARBA00023125"/>
    </source>
</evidence>
<gene>
    <name evidence="13" type="primary">LOC18612100</name>
</gene>
<evidence type="ECO:0000256" key="3">
    <source>
        <dbReference type="ARBA" id="ARBA00023015"/>
    </source>
</evidence>
<comment type="similarity">
    <text evidence="8">Belongs to the HSF family. Class A subfamily.</text>
</comment>
<evidence type="ECO:0000256" key="9">
    <source>
        <dbReference type="SAM" id="Coils"/>
    </source>
</evidence>
<feature type="domain" description="HSF-type DNA-binding" evidence="11">
    <location>
        <begin position="53"/>
        <end position="77"/>
    </location>
</feature>
<name>A0AB32VNF9_THECC</name>
<dbReference type="PANTHER" id="PTHR10015:SF456">
    <property type="entry name" value="E2F_DP FAMILY WINGED-HELIX DNA-BINDING DOMAIN-CONTAINING PROTEIN-RELATED"/>
    <property type="match status" value="1"/>
</dbReference>
<feature type="coiled-coil region" evidence="9">
    <location>
        <begin position="119"/>
        <end position="167"/>
    </location>
</feature>
<protein>
    <submittedName>
        <fullName evidence="13">Heat stress transcription factor A-4b isoform X1</fullName>
    </submittedName>
</protein>
<sequence length="447" mass="51245">MDGSQGSSNAPPPFLTKTYEMVDDPMTNSLVGWSATGYSFIVWNPPDFSRDLLPRYFKHNNFSSFVRQLNTYGFRKIDPDQWEFANEEFIRGEKHLLKNIHRRKPIHSHSLVQQGNSGLPLTEIEKKEFEEEIKRLSQDKSRLQLQLQRHQKENQEFQFQIRLLSERFKNMEDRQRQVMVFVAQLIHKPHFVSMFNQKSEFHNKKRKLLNFNHFIDGYNTVEHHSLTSQDANLGAPSAPVLNLEQIEKLDSSIKRWETLFHGIGETMDEKVYDFGISSRPSPIDVTELQTSSGDYDIDGELCSPSSHPCSPHSTDINSSPELAVSVYKADSPPIPSFDHIANLNPKSFGIGVTSKHATPPETEALKEQVKATADHSVPGKVNDVFWEQFLTEVPNSLDAQEIQSDPGTTSGRISGSKPLDDQNYWWKTNRVHYLAEHMEHLSPAERM</sequence>
<keyword evidence="9" id="KW-0175">Coiled coil</keyword>
<dbReference type="GeneID" id="18612100"/>
<keyword evidence="2" id="KW-0597">Phosphoprotein</keyword>
<dbReference type="Gene3D" id="1.10.10.10">
    <property type="entry name" value="Winged helix-like DNA-binding domain superfamily/Winged helix DNA-binding domain"/>
    <property type="match status" value="1"/>
</dbReference>
<evidence type="ECO:0000256" key="1">
    <source>
        <dbReference type="ARBA" id="ARBA00004123"/>
    </source>
</evidence>
<evidence type="ECO:0000256" key="2">
    <source>
        <dbReference type="ARBA" id="ARBA00022553"/>
    </source>
</evidence>
<evidence type="ECO:0000313" key="12">
    <source>
        <dbReference type="Proteomes" id="UP000694886"/>
    </source>
</evidence>
<feature type="compositionally biased region" description="Polar residues" evidence="10">
    <location>
        <begin position="400"/>
        <end position="413"/>
    </location>
</feature>
<reference evidence="13" key="2">
    <citation type="submission" date="2025-08" db="UniProtKB">
        <authorList>
            <consortium name="RefSeq"/>
        </authorList>
    </citation>
    <scope>IDENTIFICATION</scope>
</reference>
<dbReference type="InterPro" id="IPR036388">
    <property type="entry name" value="WH-like_DNA-bd_sf"/>
</dbReference>
<dbReference type="GO" id="GO:0043565">
    <property type="term" value="F:sequence-specific DNA binding"/>
    <property type="evidence" value="ECO:0007669"/>
    <property type="project" value="InterPro"/>
</dbReference>
<dbReference type="AlphaFoldDB" id="A0AB32VNF9"/>
<dbReference type="InterPro" id="IPR000232">
    <property type="entry name" value="HSF_DNA-bd"/>
</dbReference>
<accession>A0AB32VNF9</accession>
<evidence type="ECO:0000313" key="13">
    <source>
        <dbReference type="RefSeq" id="XP_007048764.2"/>
    </source>
</evidence>
<evidence type="ECO:0000259" key="11">
    <source>
        <dbReference type="PROSITE" id="PS00434"/>
    </source>
</evidence>
<dbReference type="GO" id="GO:0005634">
    <property type="term" value="C:nucleus"/>
    <property type="evidence" value="ECO:0007669"/>
    <property type="project" value="UniProtKB-SubCell"/>
</dbReference>
<dbReference type="Proteomes" id="UP000694886">
    <property type="component" value="Chromosome 1"/>
</dbReference>
<proteinExistence type="inferred from homology"/>
<dbReference type="SMART" id="SM00415">
    <property type="entry name" value="HSF"/>
    <property type="match status" value="1"/>
</dbReference>
<evidence type="ECO:0000256" key="10">
    <source>
        <dbReference type="SAM" id="MobiDB-lite"/>
    </source>
</evidence>
<dbReference type="Pfam" id="PF00447">
    <property type="entry name" value="HSF_DNA-bind"/>
    <property type="match status" value="1"/>
</dbReference>
<keyword evidence="5" id="KW-0238">DNA-binding</keyword>
<dbReference type="KEGG" id="tcc:18612100"/>
<dbReference type="InterPro" id="IPR036390">
    <property type="entry name" value="WH_DNA-bd_sf"/>
</dbReference>
<organism evidence="12 13">
    <name type="scientific">Theobroma cacao</name>
    <name type="common">Cacao</name>
    <name type="synonym">Cocoa</name>
    <dbReference type="NCBI Taxonomy" id="3641"/>
    <lineage>
        <taxon>Eukaryota</taxon>
        <taxon>Viridiplantae</taxon>
        <taxon>Streptophyta</taxon>
        <taxon>Embryophyta</taxon>
        <taxon>Tracheophyta</taxon>
        <taxon>Spermatophyta</taxon>
        <taxon>Magnoliopsida</taxon>
        <taxon>eudicotyledons</taxon>
        <taxon>Gunneridae</taxon>
        <taxon>Pentapetalae</taxon>
        <taxon>rosids</taxon>
        <taxon>malvids</taxon>
        <taxon>Malvales</taxon>
        <taxon>Malvaceae</taxon>
        <taxon>Byttnerioideae</taxon>
        <taxon>Theobroma</taxon>
    </lineage>
</organism>
<evidence type="ECO:0000256" key="6">
    <source>
        <dbReference type="ARBA" id="ARBA00023163"/>
    </source>
</evidence>
<keyword evidence="4" id="KW-0346">Stress response</keyword>
<dbReference type="FunFam" id="1.10.10.10:FF:000057">
    <property type="entry name" value="Heat shock transcription factor 1"/>
    <property type="match status" value="1"/>
</dbReference>
<dbReference type="PROSITE" id="PS00434">
    <property type="entry name" value="HSF_DOMAIN"/>
    <property type="match status" value="1"/>
</dbReference>
<dbReference type="PRINTS" id="PR00056">
    <property type="entry name" value="HSFDOMAIN"/>
</dbReference>
<keyword evidence="6" id="KW-0804">Transcription</keyword>
<evidence type="ECO:0000256" key="8">
    <source>
        <dbReference type="ARBA" id="ARBA00061350"/>
    </source>
</evidence>
<dbReference type="PANTHER" id="PTHR10015">
    <property type="entry name" value="HEAT SHOCK TRANSCRIPTION FACTOR"/>
    <property type="match status" value="1"/>
</dbReference>
<evidence type="ECO:0000256" key="7">
    <source>
        <dbReference type="ARBA" id="ARBA00023242"/>
    </source>
</evidence>
<reference evidence="12" key="1">
    <citation type="journal article" date="1997" name="Nucleic Acids Res.">
        <title>tRNAscan-SE: a program for improved detection of transfer RNA genes in genomic sequence.</title>
        <authorList>
            <person name="Lowe T.M."/>
            <person name="Eddy S.R."/>
        </authorList>
    </citation>
    <scope>NUCLEOTIDE SEQUENCE [LARGE SCALE GENOMIC DNA]</scope>
    <source>
        <strain evidence="12">r\B97-61/B2</strain>
    </source>
</reference>
<keyword evidence="7" id="KW-0539">Nucleus</keyword>
<keyword evidence="3" id="KW-0805">Transcription regulation</keyword>
<dbReference type="Gramene" id="Tc01v2_t013240.2">
    <property type="protein sequence ID" value="Tc01v2_p013240.2"/>
    <property type="gene ID" value="Tc01v2_g013240"/>
</dbReference>
<dbReference type="RefSeq" id="XP_007048764.2">
    <property type="nucleotide sequence ID" value="XM_007048702.2"/>
</dbReference>
<dbReference type="SUPFAM" id="SSF46785">
    <property type="entry name" value="Winged helix' DNA-binding domain"/>
    <property type="match status" value="1"/>
</dbReference>
<dbReference type="GO" id="GO:0003700">
    <property type="term" value="F:DNA-binding transcription factor activity"/>
    <property type="evidence" value="ECO:0007669"/>
    <property type="project" value="InterPro"/>
</dbReference>